<dbReference type="Proteomes" id="UP001501218">
    <property type="component" value="Unassembled WGS sequence"/>
</dbReference>
<dbReference type="InterPro" id="IPR051313">
    <property type="entry name" value="Bact_iron-sidero_bind"/>
</dbReference>
<organism evidence="6 7">
    <name type="scientific">Saccharopolyspora halophila</name>
    <dbReference type="NCBI Taxonomy" id="405551"/>
    <lineage>
        <taxon>Bacteria</taxon>
        <taxon>Bacillati</taxon>
        <taxon>Actinomycetota</taxon>
        <taxon>Actinomycetes</taxon>
        <taxon>Pseudonocardiales</taxon>
        <taxon>Pseudonocardiaceae</taxon>
        <taxon>Saccharopolyspora</taxon>
    </lineage>
</organism>
<dbReference type="PROSITE" id="PS50983">
    <property type="entry name" value="FE_B12_PBP"/>
    <property type="match status" value="1"/>
</dbReference>
<evidence type="ECO:0000256" key="3">
    <source>
        <dbReference type="ARBA" id="ARBA00022448"/>
    </source>
</evidence>
<reference evidence="7" key="1">
    <citation type="journal article" date="2019" name="Int. J. Syst. Evol. Microbiol.">
        <title>The Global Catalogue of Microorganisms (GCM) 10K type strain sequencing project: providing services to taxonomists for standard genome sequencing and annotation.</title>
        <authorList>
            <consortium name="The Broad Institute Genomics Platform"/>
            <consortium name="The Broad Institute Genome Sequencing Center for Infectious Disease"/>
            <person name="Wu L."/>
            <person name="Ma J."/>
        </authorList>
    </citation>
    <scope>NUCLEOTIDE SEQUENCE [LARGE SCALE GENOMIC DNA]</scope>
    <source>
        <strain evidence="7">JCM 16221</strain>
    </source>
</reference>
<dbReference type="Pfam" id="PF01497">
    <property type="entry name" value="Peripla_BP_2"/>
    <property type="match status" value="1"/>
</dbReference>
<keyword evidence="3" id="KW-0813">Transport</keyword>
<dbReference type="SUPFAM" id="SSF53807">
    <property type="entry name" value="Helical backbone' metal receptor"/>
    <property type="match status" value="1"/>
</dbReference>
<keyword evidence="4" id="KW-0732">Signal</keyword>
<protein>
    <submittedName>
        <fullName evidence="6">Iron-siderophore ABC transporter substrate-binding protein</fullName>
    </submittedName>
</protein>
<dbReference type="PANTHER" id="PTHR30532:SF24">
    <property type="entry name" value="FERRIC ENTEROBACTIN-BINDING PERIPLASMIC PROTEIN FEPB"/>
    <property type="match status" value="1"/>
</dbReference>
<dbReference type="EMBL" id="BAAARA010000010">
    <property type="protein sequence ID" value="GAA2354325.1"/>
    <property type="molecule type" value="Genomic_DNA"/>
</dbReference>
<proteinExistence type="inferred from homology"/>
<comment type="similarity">
    <text evidence="2">Belongs to the bacterial solute-binding protein 8 family.</text>
</comment>
<evidence type="ECO:0000313" key="6">
    <source>
        <dbReference type="EMBL" id="GAA2354325.1"/>
    </source>
</evidence>
<sequence length="323" mass="34594">MLMTVLLGLALTGCGASQPEQRNPGDASSDGAFPATINTAFGDVTIPERPQRVVALGWGDAETALALGVQPVGASDWLPVGGDGVPSWLPKDKRYTTPPVMLGTMEVSMEKVAALKPDLILDTRASGEKDRYDLLSRLGVPVVSIPKGAESYTTTWDQQLDVIGKALGKTAEAEELRRDVENKFAEAKAAHPEFAGKTVAIGAKMSQGYGAYVGGDQRVEFMRRLGFENSPKLREQAGEKFFINVSPERMDLFDADLTMMFPIGINARAIEDDRLFRSVPAVEAGRSVVLTKQLSQAFSAGTAHGMMHAVDSVSPQIAEALAK</sequence>
<evidence type="ECO:0000259" key="5">
    <source>
        <dbReference type="PROSITE" id="PS50983"/>
    </source>
</evidence>
<dbReference type="CDD" id="cd01146">
    <property type="entry name" value="FhuD"/>
    <property type="match status" value="1"/>
</dbReference>
<dbReference type="InterPro" id="IPR002491">
    <property type="entry name" value="ABC_transptr_periplasmic_BD"/>
</dbReference>
<keyword evidence="7" id="KW-1185">Reference proteome</keyword>
<comment type="caution">
    <text evidence="6">The sequence shown here is derived from an EMBL/GenBank/DDBJ whole genome shotgun (WGS) entry which is preliminary data.</text>
</comment>
<comment type="subcellular location">
    <subcellularLocation>
        <location evidence="1">Cell envelope</location>
    </subcellularLocation>
</comment>
<feature type="domain" description="Fe/B12 periplasmic-binding" evidence="5">
    <location>
        <begin position="52"/>
        <end position="321"/>
    </location>
</feature>
<name>A0ABP5TJZ0_9PSEU</name>
<evidence type="ECO:0000256" key="2">
    <source>
        <dbReference type="ARBA" id="ARBA00008814"/>
    </source>
</evidence>
<evidence type="ECO:0000256" key="4">
    <source>
        <dbReference type="ARBA" id="ARBA00022729"/>
    </source>
</evidence>
<dbReference type="Gene3D" id="3.40.50.1980">
    <property type="entry name" value="Nitrogenase molybdenum iron protein domain"/>
    <property type="match status" value="2"/>
</dbReference>
<dbReference type="PANTHER" id="PTHR30532">
    <property type="entry name" value="IRON III DICITRATE-BINDING PERIPLASMIC PROTEIN"/>
    <property type="match status" value="1"/>
</dbReference>
<evidence type="ECO:0000313" key="7">
    <source>
        <dbReference type="Proteomes" id="UP001501218"/>
    </source>
</evidence>
<evidence type="ECO:0000256" key="1">
    <source>
        <dbReference type="ARBA" id="ARBA00004196"/>
    </source>
</evidence>
<accession>A0ABP5TJZ0</accession>
<gene>
    <name evidence="6" type="ORF">GCM10009854_35500</name>
</gene>